<dbReference type="PANTHER" id="PTHR32009">
    <property type="entry name" value="TMV RESISTANCE PROTEIN N-LIKE"/>
    <property type="match status" value="1"/>
</dbReference>
<evidence type="ECO:0000256" key="2">
    <source>
        <dbReference type="ARBA" id="ARBA00022801"/>
    </source>
</evidence>
<proteinExistence type="predicted"/>
<sequence>MAVVVFSKNYSNLEWCLDKMVENLRCRKRHKQVVYPVFFRVNPDDVGERKGSYAAAMKKDRKPTSALTRRWRQWPAGILYFLLRL</sequence>
<dbReference type="EMBL" id="CAMGYJ010000006">
    <property type="protein sequence ID" value="CAI0435755.1"/>
    <property type="molecule type" value="Genomic_DNA"/>
</dbReference>
<dbReference type="GO" id="GO:0061809">
    <property type="term" value="F:NAD+ nucleosidase activity, cyclic ADP-ribose generating"/>
    <property type="evidence" value="ECO:0007669"/>
    <property type="project" value="UniProtKB-EC"/>
</dbReference>
<reference evidence="6" key="1">
    <citation type="submission" date="2022-08" db="EMBL/GenBank/DDBJ databases">
        <authorList>
            <person name="Gutierrez-Valencia J."/>
        </authorList>
    </citation>
    <scope>NUCLEOTIDE SEQUENCE</scope>
</reference>
<dbReference type="InterPro" id="IPR035897">
    <property type="entry name" value="Toll_tir_struct_dom_sf"/>
</dbReference>
<dbReference type="Gene3D" id="3.40.50.10140">
    <property type="entry name" value="Toll/interleukin-1 receptor homology (TIR) domain"/>
    <property type="match status" value="1"/>
</dbReference>
<comment type="caution">
    <text evidence="6">The sequence shown here is derived from an EMBL/GenBank/DDBJ whole genome shotgun (WGS) entry which is preliminary data.</text>
</comment>
<dbReference type="Proteomes" id="UP001154282">
    <property type="component" value="Unassembled WGS sequence"/>
</dbReference>
<dbReference type="InterPro" id="IPR000157">
    <property type="entry name" value="TIR_dom"/>
</dbReference>
<keyword evidence="7" id="KW-1185">Reference proteome</keyword>
<evidence type="ECO:0000256" key="1">
    <source>
        <dbReference type="ARBA" id="ARBA00011982"/>
    </source>
</evidence>
<evidence type="ECO:0000313" key="7">
    <source>
        <dbReference type="Proteomes" id="UP001154282"/>
    </source>
</evidence>
<evidence type="ECO:0000313" key="6">
    <source>
        <dbReference type="EMBL" id="CAI0435755.1"/>
    </source>
</evidence>
<dbReference type="EC" id="3.2.2.6" evidence="1"/>
<protein>
    <recommendedName>
        <fullName evidence="1">ADP-ribosyl cyclase/cyclic ADP-ribose hydrolase</fullName>
        <ecNumber evidence="1">3.2.2.6</ecNumber>
    </recommendedName>
</protein>
<accession>A0AAV0LN74</accession>
<evidence type="ECO:0000256" key="4">
    <source>
        <dbReference type="ARBA" id="ARBA00047304"/>
    </source>
</evidence>
<dbReference type="AlphaFoldDB" id="A0AAV0LN74"/>
<evidence type="ECO:0000256" key="3">
    <source>
        <dbReference type="ARBA" id="ARBA00023027"/>
    </source>
</evidence>
<dbReference type="PANTHER" id="PTHR32009:SF39">
    <property type="entry name" value="TIR DOMAIN-CONTAINING PROTEIN"/>
    <property type="match status" value="1"/>
</dbReference>
<dbReference type="PROSITE" id="PS50104">
    <property type="entry name" value="TIR"/>
    <property type="match status" value="1"/>
</dbReference>
<evidence type="ECO:0000259" key="5">
    <source>
        <dbReference type="PROSITE" id="PS50104"/>
    </source>
</evidence>
<dbReference type="Pfam" id="PF01582">
    <property type="entry name" value="TIR"/>
    <property type="match status" value="1"/>
</dbReference>
<feature type="domain" description="TIR" evidence="5">
    <location>
        <begin position="1"/>
        <end position="85"/>
    </location>
</feature>
<keyword evidence="3" id="KW-0520">NAD</keyword>
<name>A0AAV0LN74_9ROSI</name>
<keyword evidence="2" id="KW-0378">Hydrolase</keyword>
<dbReference type="SUPFAM" id="SSF52200">
    <property type="entry name" value="Toll/Interleukin receptor TIR domain"/>
    <property type="match status" value="1"/>
</dbReference>
<comment type="catalytic activity">
    <reaction evidence="4">
        <text>NAD(+) + H2O = ADP-D-ribose + nicotinamide + H(+)</text>
        <dbReference type="Rhea" id="RHEA:16301"/>
        <dbReference type="ChEBI" id="CHEBI:15377"/>
        <dbReference type="ChEBI" id="CHEBI:15378"/>
        <dbReference type="ChEBI" id="CHEBI:17154"/>
        <dbReference type="ChEBI" id="CHEBI:57540"/>
        <dbReference type="ChEBI" id="CHEBI:57967"/>
        <dbReference type="EC" id="3.2.2.6"/>
    </reaction>
    <physiologicalReaction direction="left-to-right" evidence="4">
        <dbReference type="Rhea" id="RHEA:16302"/>
    </physiologicalReaction>
</comment>
<dbReference type="GO" id="GO:0007165">
    <property type="term" value="P:signal transduction"/>
    <property type="evidence" value="ECO:0007669"/>
    <property type="project" value="InterPro"/>
</dbReference>
<organism evidence="6 7">
    <name type="scientific">Linum tenue</name>
    <dbReference type="NCBI Taxonomy" id="586396"/>
    <lineage>
        <taxon>Eukaryota</taxon>
        <taxon>Viridiplantae</taxon>
        <taxon>Streptophyta</taxon>
        <taxon>Embryophyta</taxon>
        <taxon>Tracheophyta</taxon>
        <taxon>Spermatophyta</taxon>
        <taxon>Magnoliopsida</taxon>
        <taxon>eudicotyledons</taxon>
        <taxon>Gunneridae</taxon>
        <taxon>Pentapetalae</taxon>
        <taxon>rosids</taxon>
        <taxon>fabids</taxon>
        <taxon>Malpighiales</taxon>
        <taxon>Linaceae</taxon>
        <taxon>Linum</taxon>
    </lineage>
</organism>
<gene>
    <name evidence="6" type="ORF">LITE_LOCUS24819</name>
</gene>